<keyword evidence="3" id="KW-0862">Zinc</keyword>
<dbReference type="SUPFAM" id="SSF51316">
    <property type="entry name" value="Mss4-like"/>
    <property type="match status" value="1"/>
</dbReference>
<comment type="similarity">
    <text evidence="1">Belongs to the Gfa family.</text>
</comment>
<keyword evidence="6" id="KW-1185">Reference proteome</keyword>
<dbReference type="PANTHER" id="PTHR28620:SF1">
    <property type="entry name" value="CENP-V_GFA DOMAIN-CONTAINING PROTEIN"/>
    <property type="match status" value="1"/>
</dbReference>
<name>A0ABP9LHK3_9GAMM</name>
<dbReference type="RefSeq" id="WP_158985114.1">
    <property type="nucleotide sequence ID" value="NZ_BAABKY010000002.1"/>
</dbReference>
<evidence type="ECO:0000256" key="1">
    <source>
        <dbReference type="ARBA" id="ARBA00005495"/>
    </source>
</evidence>
<dbReference type="InterPro" id="IPR052355">
    <property type="entry name" value="CENP-V-like"/>
</dbReference>
<evidence type="ECO:0000256" key="2">
    <source>
        <dbReference type="ARBA" id="ARBA00022723"/>
    </source>
</evidence>
<dbReference type="Gene3D" id="2.170.150.70">
    <property type="match status" value="1"/>
</dbReference>
<proteinExistence type="inferred from homology"/>
<gene>
    <name evidence="5" type="ORF">GCM10025759_22690</name>
</gene>
<sequence length="133" mass="14730">MTLLASCHCGATKIQAAEIPTAAKECNCSFCARTGAVWAYFAPGELQFVSQDEDRTYSARGMNFHHFCGRCGMHTWGDSPDWSSAYNADGSPKEGVQPGSMPTQRIYAVNLRLVDDLDWSKIAIEKMDGRNNW</sequence>
<organism evidence="5 6">
    <name type="scientific">Lysobacter panacisoli</name>
    <dbReference type="NCBI Taxonomy" id="1255263"/>
    <lineage>
        <taxon>Bacteria</taxon>
        <taxon>Pseudomonadati</taxon>
        <taxon>Pseudomonadota</taxon>
        <taxon>Gammaproteobacteria</taxon>
        <taxon>Lysobacterales</taxon>
        <taxon>Lysobacteraceae</taxon>
        <taxon>Lysobacter</taxon>
    </lineage>
</organism>
<evidence type="ECO:0000313" key="5">
    <source>
        <dbReference type="EMBL" id="GAA5077118.1"/>
    </source>
</evidence>
<dbReference type="EMBL" id="BAABKY010000002">
    <property type="protein sequence ID" value="GAA5077118.1"/>
    <property type="molecule type" value="Genomic_DNA"/>
</dbReference>
<dbReference type="InterPro" id="IPR011057">
    <property type="entry name" value="Mss4-like_sf"/>
</dbReference>
<dbReference type="InterPro" id="IPR006913">
    <property type="entry name" value="CENP-V/GFA"/>
</dbReference>
<dbReference type="PANTHER" id="PTHR28620">
    <property type="entry name" value="CENTROMERE PROTEIN V"/>
    <property type="match status" value="1"/>
</dbReference>
<reference evidence="6" key="1">
    <citation type="journal article" date="2019" name="Int. J. Syst. Evol. Microbiol.">
        <title>The Global Catalogue of Microorganisms (GCM) 10K type strain sequencing project: providing services to taxonomists for standard genome sequencing and annotation.</title>
        <authorList>
            <consortium name="The Broad Institute Genomics Platform"/>
            <consortium name="The Broad Institute Genome Sequencing Center for Infectious Disease"/>
            <person name="Wu L."/>
            <person name="Ma J."/>
        </authorList>
    </citation>
    <scope>NUCLEOTIDE SEQUENCE [LARGE SCALE GENOMIC DNA]</scope>
    <source>
        <strain evidence="6">JCM 19212</strain>
    </source>
</reference>
<dbReference type="Pfam" id="PF04828">
    <property type="entry name" value="GFA"/>
    <property type="match status" value="1"/>
</dbReference>
<evidence type="ECO:0000256" key="3">
    <source>
        <dbReference type="ARBA" id="ARBA00022833"/>
    </source>
</evidence>
<dbReference type="Proteomes" id="UP001501083">
    <property type="component" value="Unassembled WGS sequence"/>
</dbReference>
<comment type="caution">
    <text evidence="5">The sequence shown here is derived from an EMBL/GenBank/DDBJ whole genome shotgun (WGS) entry which is preliminary data.</text>
</comment>
<dbReference type="PROSITE" id="PS51891">
    <property type="entry name" value="CENP_V_GFA"/>
    <property type="match status" value="1"/>
</dbReference>
<keyword evidence="2" id="KW-0479">Metal-binding</keyword>
<evidence type="ECO:0000313" key="6">
    <source>
        <dbReference type="Proteomes" id="UP001501083"/>
    </source>
</evidence>
<evidence type="ECO:0000259" key="4">
    <source>
        <dbReference type="PROSITE" id="PS51891"/>
    </source>
</evidence>
<feature type="domain" description="CENP-V/GFA" evidence="4">
    <location>
        <begin position="3"/>
        <end position="115"/>
    </location>
</feature>
<protein>
    <submittedName>
        <fullName evidence="5">GFA family protein</fullName>
    </submittedName>
</protein>
<accession>A0ABP9LHK3</accession>